<dbReference type="EMBL" id="JBANFI010000007">
    <property type="protein sequence ID" value="MFK7161594.1"/>
    <property type="molecule type" value="Genomic_DNA"/>
</dbReference>
<keyword evidence="5" id="KW-1185">Reference proteome</keyword>
<dbReference type="CDD" id="cd17892">
    <property type="entry name" value="GAPDH_N_E4PDH"/>
    <property type="match status" value="1"/>
</dbReference>
<protein>
    <submittedName>
        <fullName evidence="4">Glyceraldehyde 3-phosphate dehydrogenase NAD-binding domain-containing protein</fullName>
    </submittedName>
</protein>
<dbReference type="InterPro" id="IPR020829">
    <property type="entry name" value="GlycerAld_3-P_DH_cat"/>
</dbReference>
<dbReference type="Proteomes" id="UP001621714">
    <property type="component" value="Unassembled WGS sequence"/>
</dbReference>
<reference evidence="4 5" key="1">
    <citation type="submission" date="2024-02" db="EMBL/GenBank/DDBJ databases">
        <title>Marinospirillum sp. MEB 164 isolated from Lonar lake sediment.</title>
        <authorList>
            <person name="Joshi A."/>
            <person name="Thite S."/>
        </authorList>
    </citation>
    <scope>NUCLEOTIDE SEQUENCE [LARGE SCALE GENOMIC DNA]</scope>
    <source>
        <strain evidence="4 5">MEB164</strain>
    </source>
</reference>
<accession>A0ABW8PZ76</accession>
<proteinExistence type="inferred from homology"/>
<evidence type="ECO:0000256" key="2">
    <source>
        <dbReference type="RuleBase" id="RU000397"/>
    </source>
</evidence>
<organism evidence="4 5">
    <name type="scientific">Marinospirillum alkalitolerans</name>
    <dbReference type="NCBI Taxonomy" id="3123374"/>
    <lineage>
        <taxon>Bacteria</taxon>
        <taxon>Pseudomonadati</taxon>
        <taxon>Pseudomonadota</taxon>
        <taxon>Gammaproteobacteria</taxon>
        <taxon>Oceanospirillales</taxon>
        <taxon>Oceanospirillaceae</taxon>
        <taxon>Marinospirillum</taxon>
    </lineage>
</organism>
<feature type="domain" description="Glyceraldehyde 3-phosphate dehydrogenase NAD(P) binding" evidence="3">
    <location>
        <begin position="4"/>
        <end position="156"/>
    </location>
</feature>
<name>A0ABW8PZ76_9GAMM</name>
<dbReference type="PRINTS" id="PR00078">
    <property type="entry name" value="G3PDHDRGNASE"/>
</dbReference>
<evidence type="ECO:0000313" key="4">
    <source>
        <dbReference type="EMBL" id="MFK7161594.1"/>
    </source>
</evidence>
<dbReference type="RefSeq" id="WP_405340719.1">
    <property type="nucleotide sequence ID" value="NZ_JBANFI010000007.1"/>
</dbReference>
<dbReference type="PIRSF" id="PIRSF000149">
    <property type="entry name" value="GAP_DH"/>
    <property type="match status" value="1"/>
</dbReference>
<sequence length="346" mass="38122">MQPSRLAINGYGRIGQCILRALVEREDCRALQLVALNELADLETLAYLTRYDTIHGRFPGRVRAADGQLWINDQPLQVLRHQKAADLPWQELGIDLLLECTGSFKDRATAEIHLQAGAQRLIFSQPAEADVDATIIYGVNHQQLKAQQRIISAGSCTTNCLIPVLKLLDEAYGIAAGSTTTLHSVMNDQPVSDAYHHQDLRLTRSALASIIPVDTGLAKGISRLLPHLDGRIESLHLRVPTLNVSAMDISLWLDQPVGVTEVNQLLLEASQGALSGILGYTEEPHASIDFNHDPRSAIVDATQTRVAGRHLLKLLCWFDNEWGFANRMLDIALHWQAQPAVPASPQ</sequence>
<evidence type="ECO:0000259" key="3">
    <source>
        <dbReference type="SMART" id="SM00846"/>
    </source>
</evidence>
<gene>
    <name evidence="4" type="ORF">V6U78_11160</name>
</gene>
<evidence type="ECO:0000313" key="5">
    <source>
        <dbReference type="Proteomes" id="UP001621714"/>
    </source>
</evidence>
<dbReference type="InterPro" id="IPR020831">
    <property type="entry name" value="GlycerAld/Erythrose_P_DH"/>
</dbReference>
<dbReference type="Gene3D" id="3.40.50.720">
    <property type="entry name" value="NAD(P)-binding Rossmann-like Domain"/>
    <property type="match status" value="1"/>
</dbReference>
<dbReference type="Pfam" id="PF02800">
    <property type="entry name" value="Gp_dh_C"/>
    <property type="match status" value="1"/>
</dbReference>
<comment type="similarity">
    <text evidence="2">Belongs to the glyceraldehyde-3-phosphate dehydrogenase family.</text>
</comment>
<dbReference type="SMART" id="SM00846">
    <property type="entry name" value="Gp_dh_N"/>
    <property type="match status" value="1"/>
</dbReference>
<dbReference type="SUPFAM" id="SSF55347">
    <property type="entry name" value="Glyceraldehyde-3-phosphate dehydrogenase-like, C-terminal domain"/>
    <property type="match status" value="1"/>
</dbReference>
<dbReference type="PANTHER" id="PTHR43148">
    <property type="entry name" value="GLYCERALDEHYDE-3-PHOSPHATE DEHYDROGENASE 2"/>
    <property type="match status" value="1"/>
</dbReference>
<evidence type="ECO:0000256" key="1">
    <source>
        <dbReference type="ARBA" id="ARBA00023002"/>
    </source>
</evidence>
<dbReference type="InterPro" id="IPR020828">
    <property type="entry name" value="GlycerAld_3-P_DH_NAD(P)-bd"/>
</dbReference>
<dbReference type="SUPFAM" id="SSF51735">
    <property type="entry name" value="NAD(P)-binding Rossmann-fold domains"/>
    <property type="match status" value="1"/>
</dbReference>
<comment type="caution">
    <text evidence="4">The sequence shown here is derived from an EMBL/GenBank/DDBJ whole genome shotgun (WGS) entry which is preliminary data.</text>
</comment>
<keyword evidence="1" id="KW-0560">Oxidoreductase</keyword>
<dbReference type="Gene3D" id="3.30.360.10">
    <property type="entry name" value="Dihydrodipicolinate Reductase, domain 2"/>
    <property type="match status" value="1"/>
</dbReference>
<dbReference type="Pfam" id="PF00044">
    <property type="entry name" value="Gp_dh_N"/>
    <property type="match status" value="1"/>
</dbReference>
<dbReference type="InterPro" id="IPR036291">
    <property type="entry name" value="NAD(P)-bd_dom_sf"/>
</dbReference>